<name>A0A5N5KND2_9ROSI</name>
<organism evidence="1 2">
    <name type="scientific">Salix brachista</name>
    <dbReference type="NCBI Taxonomy" id="2182728"/>
    <lineage>
        <taxon>Eukaryota</taxon>
        <taxon>Viridiplantae</taxon>
        <taxon>Streptophyta</taxon>
        <taxon>Embryophyta</taxon>
        <taxon>Tracheophyta</taxon>
        <taxon>Spermatophyta</taxon>
        <taxon>Magnoliopsida</taxon>
        <taxon>eudicotyledons</taxon>
        <taxon>Gunneridae</taxon>
        <taxon>Pentapetalae</taxon>
        <taxon>rosids</taxon>
        <taxon>fabids</taxon>
        <taxon>Malpighiales</taxon>
        <taxon>Salicaceae</taxon>
        <taxon>Saliceae</taxon>
        <taxon>Salix</taxon>
    </lineage>
</organism>
<reference evidence="2" key="1">
    <citation type="journal article" date="2019" name="Gigascience">
        <title>De novo genome assembly of the endangered Acer yangbiense, a plant species with extremely small populations endemic to Yunnan Province, China.</title>
        <authorList>
            <person name="Yang J."/>
            <person name="Wariss H.M."/>
            <person name="Tao L."/>
            <person name="Zhang R."/>
            <person name="Yun Q."/>
            <person name="Hollingsworth P."/>
            <person name="Dao Z."/>
            <person name="Luo G."/>
            <person name="Guo H."/>
            <person name="Ma Y."/>
            <person name="Sun W."/>
        </authorList>
    </citation>
    <scope>NUCLEOTIDE SEQUENCE [LARGE SCALE GENOMIC DNA]</scope>
    <source>
        <strain evidence="2">cv. br00</strain>
    </source>
</reference>
<sequence length="133" mass="15011">MKYRSLCVGKVRKRQGPPTVCTCRKQDETVVRKVLAIRTNFKRTLSFIGPEVKDGCPVLALADGYNEGGLGIKERSAEKRFRARVLRWAGEETYRQMKIWGKQNQAAQVQAVTLEYCRAAQEDCPVIAFSASK</sequence>
<protein>
    <submittedName>
        <fullName evidence="1">Uncharacterized protein</fullName>
    </submittedName>
</protein>
<gene>
    <name evidence="1" type="ORF">DKX38_018540</name>
</gene>
<keyword evidence="2" id="KW-1185">Reference proteome</keyword>
<dbReference type="AlphaFoldDB" id="A0A5N5KND2"/>
<dbReference type="EMBL" id="VDCV01000012">
    <property type="protein sequence ID" value="KAB5531870.1"/>
    <property type="molecule type" value="Genomic_DNA"/>
</dbReference>
<evidence type="ECO:0000313" key="2">
    <source>
        <dbReference type="Proteomes" id="UP000326939"/>
    </source>
</evidence>
<accession>A0A5N5KND2</accession>
<proteinExistence type="predicted"/>
<evidence type="ECO:0000313" key="1">
    <source>
        <dbReference type="EMBL" id="KAB5531870.1"/>
    </source>
</evidence>
<dbReference type="Proteomes" id="UP000326939">
    <property type="component" value="Chromosome 12"/>
</dbReference>
<comment type="caution">
    <text evidence="1">The sequence shown here is derived from an EMBL/GenBank/DDBJ whole genome shotgun (WGS) entry which is preliminary data.</text>
</comment>